<feature type="binding site" evidence="3">
    <location>
        <begin position="122"/>
        <end position="124"/>
    </location>
    <ligand>
        <name>NAD(+)</name>
        <dbReference type="ChEBI" id="CHEBI:57540"/>
    </ligand>
</feature>
<keyword evidence="4" id="KW-0560">Oxidoreductase</keyword>
<evidence type="ECO:0000259" key="6">
    <source>
        <dbReference type="Pfam" id="PF02866"/>
    </source>
</evidence>
<sequence length="325" mass="35173">MAYIRKVGVLGQGHVGAHVANSLLVQGLVDELYLCDINAQKLTSETQDFTDALSFYPHNCKIVNCGDEYEKLAGCDVIVNAAGDVASAAKDRDGELFVTSEIARTFIARVTDAGFKGVWVSISNPCDVICTEIWRLSGCDPKRIVGSGTALDSARLRNAISKRTGLDQHSINAYMLGEHGASQFAAMSCVSFGCKTLADLVAEQPERFGFDQLECEEEARHGGYVTYAGKGCTEYAVAQAAVRLVQAILGNEHYVTCCSTLLTGEHGEEGIFSSIPCVVGANGIEETFELPLNEREQAAFRASCEHIRGNIAQLGEWWNTESRVK</sequence>
<evidence type="ECO:0000259" key="5">
    <source>
        <dbReference type="Pfam" id="PF00056"/>
    </source>
</evidence>
<feature type="domain" description="Lactate/malate dehydrogenase C-terminal" evidence="6">
    <location>
        <begin position="149"/>
        <end position="313"/>
    </location>
</feature>
<dbReference type="CDD" id="cd05291">
    <property type="entry name" value="HicDH_like"/>
    <property type="match status" value="1"/>
</dbReference>
<feature type="binding site" evidence="3">
    <location>
        <position position="36"/>
    </location>
    <ligand>
        <name>NAD(+)</name>
        <dbReference type="ChEBI" id="CHEBI:57540"/>
    </ligand>
</feature>
<dbReference type="InterPro" id="IPR001236">
    <property type="entry name" value="Lactate/malate_DH_N"/>
</dbReference>
<keyword evidence="8" id="KW-1185">Reference proteome</keyword>
<evidence type="ECO:0000313" key="8">
    <source>
        <dbReference type="Proteomes" id="UP000273154"/>
    </source>
</evidence>
<dbReference type="SUPFAM" id="SSF56327">
    <property type="entry name" value="LDH C-terminal domain-like"/>
    <property type="match status" value="1"/>
</dbReference>
<reference evidence="8" key="1">
    <citation type="submission" date="2018-11" db="EMBL/GenBank/DDBJ databases">
        <title>Comparative genomics of Parolsenella catena and Libanicoccus massiliensis: Reclassification of Libanicoccus massiliensis as Parolsenella massiliensis comb. nov.</title>
        <authorList>
            <person name="Sakamoto M."/>
            <person name="Ikeyama N."/>
            <person name="Murakami T."/>
            <person name="Mori H."/>
            <person name="Yuki M."/>
            <person name="Ohkuma M."/>
        </authorList>
    </citation>
    <scope>NUCLEOTIDE SEQUENCE [LARGE SCALE GENOMIC DNA]</scope>
    <source>
        <strain evidence="8">JCM 31932</strain>
    </source>
</reference>
<dbReference type="Gene3D" id="3.40.50.720">
    <property type="entry name" value="NAD(P)-binding Rossmann-like Domain"/>
    <property type="match status" value="1"/>
</dbReference>
<dbReference type="GeneID" id="88848173"/>
<dbReference type="InterPro" id="IPR001557">
    <property type="entry name" value="L-lactate/malate_DH"/>
</dbReference>
<evidence type="ECO:0000256" key="2">
    <source>
        <dbReference type="PIRSR" id="PIRSR000102-1"/>
    </source>
</evidence>
<dbReference type="Gene3D" id="3.90.110.10">
    <property type="entry name" value="Lactate dehydrogenase/glycoside hydrolase, family 4, C-terminal"/>
    <property type="match status" value="1"/>
</dbReference>
<dbReference type="InterPro" id="IPR015955">
    <property type="entry name" value="Lactate_DH/Glyco_Ohase_4_C"/>
</dbReference>
<feature type="binding site" evidence="3">
    <location>
        <begin position="11"/>
        <end position="16"/>
    </location>
    <ligand>
        <name>NAD(+)</name>
        <dbReference type="ChEBI" id="CHEBI:57540"/>
    </ligand>
</feature>
<proteinExistence type="inferred from homology"/>
<dbReference type="PRINTS" id="PR00086">
    <property type="entry name" value="LLDHDRGNASE"/>
</dbReference>
<dbReference type="PANTHER" id="PTHR43128">
    <property type="entry name" value="L-2-HYDROXYCARBOXYLATE DEHYDROGENASE (NAD(P)(+))"/>
    <property type="match status" value="1"/>
</dbReference>
<dbReference type="SUPFAM" id="SSF51735">
    <property type="entry name" value="NAD(P)-binding Rossmann-fold domains"/>
    <property type="match status" value="1"/>
</dbReference>
<dbReference type="Pfam" id="PF00056">
    <property type="entry name" value="Ldh_1_N"/>
    <property type="match status" value="1"/>
</dbReference>
<protein>
    <submittedName>
        <fullName evidence="7">L-2-hydroxyisocaproate dehydrogenase</fullName>
    </submittedName>
</protein>
<dbReference type="InterPro" id="IPR022383">
    <property type="entry name" value="Lactate/malate_DH_C"/>
</dbReference>
<organism evidence="7 8">
    <name type="scientific">Parolsenella catena</name>
    <dbReference type="NCBI Taxonomy" id="2003188"/>
    <lineage>
        <taxon>Bacteria</taxon>
        <taxon>Bacillati</taxon>
        <taxon>Actinomycetota</taxon>
        <taxon>Coriobacteriia</taxon>
        <taxon>Coriobacteriales</taxon>
        <taxon>Atopobiaceae</taxon>
        <taxon>Parolsenella</taxon>
    </lineage>
</organism>
<dbReference type="PIRSF" id="PIRSF000102">
    <property type="entry name" value="Lac_mal_DH"/>
    <property type="match status" value="1"/>
</dbReference>
<evidence type="ECO:0000256" key="4">
    <source>
        <dbReference type="RuleBase" id="RU003369"/>
    </source>
</evidence>
<dbReference type="Proteomes" id="UP000273154">
    <property type="component" value="Chromosome"/>
</dbReference>
<keyword evidence="3" id="KW-0520">NAD</keyword>
<evidence type="ECO:0000256" key="3">
    <source>
        <dbReference type="PIRSR" id="PIRSR000102-3"/>
    </source>
</evidence>
<dbReference type="GO" id="GO:0006089">
    <property type="term" value="P:lactate metabolic process"/>
    <property type="evidence" value="ECO:0007669"/>
    <property type="project" value="TreeGrafter"/>
</dbReference>
<dbReference type="OrthoDB" id="9802969at2"/>
<feature type="domain" description="Lactate/malate dehydrogenase N-terminal" evidence="5">
    <location>
        <begin position="6"/>
        <end position="146"/>
    </location>
</feature>
<dbReference type="GO" id="GO:0004459">
    <property type="term" value="F:L-lactate dehydrogenase (NAD+) activity"/>
    <property type="evidence" value="ECO:0007669"/>
    <property type="project" value="TreeGrafter"/>
</dbReference>
<comment type="similarity">
    <text evidence="1">Belongs to the LDH/MDH superfamily. LDH family.</text>
</comment>
<evidence type="ECO:0000256" key="1">
    <source>
        <dbReference type="ARBA" id="ARBA00006054"/>
    </source>
</evidence>
<dbReference type="PANTHER" id="PTHR43128:SF31">
    <property type="entry name" value="L-LACTATE DEHYDROGENASE"/>
    <property type="match status" value="1"/>
</dbReference>
<feature type="active site" description="Proton acceptor" evidence="2">
    <location>
        <position position="179"/>
    </location>
</feature>
<accession>A0A3G9K672</accession>
<dbReference type="InterPro" id="IPR036291">
    <property type="entry name" value="NAD(P)-bd_dom_sf"/>
</dbReference>
<gene>
    <name evidence="7" type="primary">ldh</name>
    <name evidence="7" type="ORF">Pcatena_00310</name>
</gene>
<dbReference type="EMBL" id="AP019367">
    <property type="protein sequence ID" value="BBH49444.1"/>
    <property type="molecule type" value="Genomic_DNA"/>
</dbReference>
<evidence type="ECO:0000313" key="7">
    <source>
        <dbReference type="EMBL" id="BBH49444.1"/>
    </source>
</evidence>
<dbReference type="RefSeq" id="WP_126420549.1">
    <property type="nucleotide sequence ID" value="NZ_AP019367.1"/>
</dbReference>
<dbReference type="AlphaFoldDB" id="A0A3G9K672"/>
<dbReference type="KEGG" id="pcat:Pcatena_00310"/>
<name>A0A3G9K672_9ACTN</name>
<dbReference type="Pfam" id="PF02866">
    <property type="entry name" value="Ldh_1_C"/>
    <property type="match status" value="1"/>
</dbReference>